<dbReference type="Gene3D" id="3.40.30.10">
    <property type="entry name" value="Glutaredoxin"/>
    <property type="match status" value="1"/>
</dbReference>
<dbReference type="Pfam" id="PF08534">
    <property type="entry name" value="Redoxin"/>
    <property type="match status" value="1"/>
</dbReference>
<evidence type="ECO:0000256" key="2">
    <source>
        <dbReference type="ARBA" id="ARBA00022748"/>
    </source>
</evidence>
<comment type="caution">
    <text evidence="6">The sequence shown here is derived from an EMBL/GenBank/DDBJ whole genome shotgun (WGS) entry which is preliminary data.</text>
</comment>
<feature type="domain" description="Redoxin" evidence="5">
    <location>
        <begin position="57"/>
        <end position="189"/>
    </location>
</feature>
<dbReference type="EMBL" id="WSQA01000011">
    <property type="protein sequence ID" value="MVZ63121.1"/>
    <property type="molecule type" value="Genomic_DNA"/>
</dbReference>
<keyword evidence="3" id="KW-1015">Disulfide bond</keyword>
<dbReference type="GO" id="GO:0017004">
    <property type="term" value="P:cytochrome complex assembly"/>
    <property type="evidence" value="ECO:0007669"/>
    <property type="project" value="UniProtKB-KW"/>
</dbReference>
<dbReference type="PANTHER" id="PTHR42852">
    <property type="entry name" value="THIOL:DISULFIDE INTERCHANGE PROTEIN DSBE"/>
    <property type="match status" value="1"/>
</dbReference>
<dbReference type="InterPro" id="IPR050553">
    <property type="entry name" value="Thioredoxin_ResA/DsbE_sf"/>
</dbReference>
<evidence type="ECO:0000256" key="1">
    <source>
        <dbReference type="ARBA" id="ARBA00004196"/>
    </source>
</evidence>
<dbReference type="SUPFAM" id="SSF52833">
    <property type="entry name" value="Thioredoxin-like"/>
    <property type="match status" value="1"/>
</dbReference>
<dbReference type="CDD" id="cd02966">
    <property type="entry name" value="TlpA_like_family"/>
    <property type="match status" value="1"/>
</dbReference>
<keyword evidence="4" id="KW-0676">Redox-active center</keyword>
<dbReference type="OrthoDB" id="793244at2"/>
<keyword evidence="2" id="KW-0201">Cytochrome c-type biogenesis</keyword>
<comment type="subcellular location">
    <subcellularLocation>
        <location evidence="1">Cell envelope</location>
    </subcellularLocation>
</comment>
<organism evidence="6 7">
    <name type="scientific">Sphingobacterium humi</name>
    <dbReference type="NCBI Taxonomy" id="1796905"/>
    <lineage>
        <taxon>Bacteria</taxon>
        <taxon>Pseudomonadati</taxon>
        <taxon>Bacteroidota</taxon>
        <taxon>Sphingobacteriia</taxon>
        <taxon>Sphingobacteriales</taxon>
        <taxon>Sphingobacteriaceae</taxon>
        <taxon>Sphingobacterium</taxon>
    </lineage>
</organism>
<evidence type="ECO:0000256" key="4">
    <source>
        <dbReference type="ARBA" id="ARBA00023284"/>
    </source>
</evidence>
<dbReference type="AlphaFoldDB" id="A0A6N8L3V2"/>
<name>A0A6N8L3V2_9SPHI</name>
<gene>
    <name evidence="6" type="ORF">GQF63_13880</name>
</gene>
<dbReference type="GO" id="GO:0030313">
    <property type="term" value="C:cell envelope"/>
    <property type="evidence" value="ECO:0007669"/>
    <property type="project" value="UniProtKB-SubCell"/>
</dbReference>
<keyword evidence="7" id="KW-1185">Reference proteome</keyword>
<evidence type="ECO:0000256" key="3">
    <source>
        <dbReference type="ARBA" id="ARBA00023157"/>
    </source>
</evidence>
<dbReference type="InterPro" id="IPR036249">
    <property type="entry name" value="Thioredoxin-like_sf"/>
</dbReference>
<dbReference type="Proteomes" id="UP000435036">
    <property type="component" value="Unassembled WGS sequence"/>
</dbReference>
<accession>A0A6N8L3V2</accession>
<evidence type="ECO:0000259" key="5">
    <source>
        <dbReference type="Pfam" id="PF08534"/>
    </source>
</evidence>
<dbReference type="PANTHER" id="PTHR42852:SF6">
    <property type="entry name" value="THIOL:DISULFIDE INTERCHANGE PROTEIN DSBE"/>
    <property type="match status" value="1"/>
</dbReference>
<protein>
    <submittedName>
        <fullName evidence="6">Redoxin domain-containing protein</fullName>
    </submittedName>
</protein>
<dbReference type="RefSeq" id="WP_160369848.1">
    <property type="nucleotide sequence ID" value="NZ_WSQA01000011.1"/>
</dbReference>
<dbReference type="GO" id="GO:0016491">
    <property type="term" value="F:oxidoreductase activity"/>
    <property type="evidence" value="ECO:0007669"/>
    <property type="project" value="InterPro"/>
</dbReference>
<dbReference type="InterPro" id="IPR013740">
    <property type="entry name" value="Redoxin"/>
</dbReference>
<evidence type="ECO:0000313" key="7">
    <source>
        <dbReference type="Proteomes" id="UP000435036"/>
    </source>
</evidence>
<reference evidence="6 7" key="1">
    <citation type="submission" date="2019-12" db="EMBL/GenBank/DDBJ databases">
        <authorList>
            <person name="Dong K."/>
        </authorList>
    </citation>
    <scope>NUCLEOTIDE SEQUENCE [LARGE SCALE GENOMIC DNA]</scope>
    <source>
        <strain evidence="6 7">JCM 31225</strain>
    </source>
</reference>
<proteinExistence type="predicted"/>
<evidence type="ECO:0000313" key="6">
    <source>
        <dbReference type="EMBL" id="MVZ63121.1"/>
    </source>
</evidence>
<sequence>MKYYIYLFTERKVIFLNSKKSLFLTQIIFAFFFSVSTQAQLKNKLPEGHIGACLSLKVGDKVPEEFWTKKHLFFFSGDTIRMDLSNYKGKLLVLDFWSTTCASCIFHHKEIGRFQEAYENDISVIMVNPRNTKDNIERVTTFYQRNYTLKDEKKRDFSSIILDDYLQGIFQFSGYPHYVWINKHGYIQTQTFRNFLDRNYVAPFIDIE</sequence>